<proteinExistence type="predicted"/>
<protein>
    <submittedName>
        <fullName evidence="1">Uncharacterized protein</fullName>
    </submittedName>
</protein>
<sequence>MEEEMGTLSSIQVSLVAQTVKNPPEMWEAWVRFLGWEDPLKQGKATHSSILAWRMPMDRAAWGKKLHATTTEPSVLRALVPQQRSCVLQLRPNVGKKKKTQCRASSVTQR</sequence>
<dbReference type="Proteomes" id="UP001162501">
    <property type="component" value="Chromosome 21"/>
</dbReference>
<reference evidence="1" key="2">
    <citation type="submission" date="2025-03" db="EMBL/GenBank/DDBJ databases">
        <authorList>
            <consortium name="ELIXIR-Norway"/>
            <consortium name="Elixir Norway"/>
        </authorList>
    </citation>
    <scope>NUCLEOTIDE SEQUENCE</scope>
</reference>
<accession>A0AC59YZT9</accession>
<gene>
    <name evidence="1" type="ORF">MRATA1EN22A_LOCUS12269</name>
</gene>
<dbReference type="EMBL" id="OX596105">
    <property type="protein sequence ID" value="CAN0115431.1"/>
    <property type="molecule type" value="Genomic_DNA"/>
</dbReference>
<organism evidence="1 2">
    <name type="scientific">Rangifer tarandus platyrhynchus</name>
    <name type="common">Svalbard reindeer</name>
    <dbReference type="NCBI Taxonomy" id="3082113"/>
    <lineage>
        <taxon>Eukaryota</taxon>
        <taxon>Metazoa</taxon>
        <taxon>Chordata</taxon>
        <taxon>Craniata</taxon>
        <taxon>Vertebrata</taxon>
        <taxon>Euteleostomi</taxon>
        <taxon>Mammalia</taxon>
        <taxon>Eutheria</taxon>
        <taxon>Laurasiatheria</taxon>
        <taxon>Artiodactyla</taxon>
        <taxon>Ruminantia</taxon>
        <taxon>Pecora</taxon>
        <taxon>Cervidae</taxon>
        <taxon>Odocoileinae</taxon>
        <taxon>Rangifer</taxon>
    </lineage>
</organism>
<name>A0AC59YZT9_RANTA</name>
<evidence type="ECO:0000313" key="2">
    <source>
        <dbReference type="Proteomes" id="UP001162501"/>
    </source>
</evidence>
<reference evidence="1" key="1">
    <citation type="submission" date="2023-05" db="EMBL/GenBank/DDBJ databases">
        <authorList>
            <consortium name="ELIXIR-Norway"/>
        </authorList>
    </citation>
    <scope>NUCLEOTIDE SEQUENCE</scope>
</reference>
<evidence type="ECO:0000313" key="1">
    <source>
        <dbReference type="EMBL" id="CAN0115431.1"/>
    </source>
</evidence>